<name>A0A8J7MIY8_9BACT</name>
<dbReference type="SUPFAM" id="SSF46992">
    <property type="entry name" value="Ribosomal protein S20"/>
    <property type="match status" value="1"/>
</dbReference>
<dbReference type="AlphaFoldDB" id="A0A8J7MIY8"/>
<keyword evidence="6 8" id="KW-0687">Ribonucleoprotein</keyword>
<proteinExistence type="inferred from homology"/>
<evidence type="ECO:0000313" key="9">
    <source>
        <dbReference type="EMBL" id="MBK1791848.1"/>
    </source>
</evidence>
<organism evidence="9 10">
    <name type="scientific">Persicirhabdus sediminis</name>
    <dbReference type="NCBI Taxonomy" id="454144"/>
    <lineage>
        <taxon>Bacteria</taxon>
        <taxon>Pseudomonadati</taxon>
        <taxon>Verrucomicrobiota</taxon>
        <taxon>Verrucomicrobiia</taxon>
        <taxon>Verrucomicrobiales</taxon>
        <taxon>Verrucomicrobiaceae</taxon>
        <taxon>Persicirhabdus</taxon>
    </lineage>
</organism>
<keyword evidence="3 8" id="KW-0699">rRNA-binding</keyword>
<evidence type="ECO:0000256" key="4">
    <source>
        <dbReference type="ARBA" id="ARBA00022884"/>
    </source>
</evidence>
<evidence type="ECO:0000256" key="3">
    <source>
        <dbReference type="ARBA" id="ARBA00022730"/>
    </source>
</evidence>
<evidence type="ECO:0000313" key="10">
    <source>
        <dbReference type="Proteomes" id="UP000624703"/>
    </source>
</evidence>
<evidence type="ECO:0000256" key="7">
    <source>
        <dbReference type="ARBA" id="ARBA00035136"/>
    </source>
</evidence>
<comment type="function">
    <text evidence="1 8">Binds directly to 16S ribosomal RNA.</text>
</comment>
<dbReference type="InterPro" id="IPR002583">
    <property type="entry name" value="Ribosomal_bS20"/>
</dbReference>
<evidence type="ECO:0000256" key="2">
    <source>
        <dbReference type="ARBA" id="ARBA00007634"/>
    </source>
</evidence>
<evidence type="ECO:0000256" key="6">
    <source>
        <dbReference type="ARBA" id="ARBA00023274"/>
    </source>
</evidence>
<dbReference type="EMBL" id="JAENIM010000041">
    <property type="protein sequence ID" value="MBK1791848.1"/>
    <property type="molecule type" value="Genomic_DNA"/>
</dbReference>
<comment type="caution">
    <text evidence="9">The sequence shown here is derived from an EMBL/GenBank/DDBJ whole genome shotgun (WGS) entry which is preliminary data.</text>
</comment>
<sequence length="85" mass="9109">MANSKSALKRVRQIAVRTERNKSLKTRVKTLHNKTVAAVEAGDKEAAQASLSDYSSAVDICAKKGIFHANKAANLKSKAAKQVKG</sequence>
<comment type="similarity">
    <text evidence="2 8">Belongs to the bacterial ribosomal protein bS20 family.</text>
</comment>
<gene>
    <name evidence="8 9" type="primary">rpsT</name>
    <name evidence="9" type="ORF">JIN82_11860</name>
</gene>
<reference evidence="9" key="1">
    <citation type="submission" date="2021-01" db="EMBL/GenBank/DDBJ databases">
        <title>Modified the classification status of verrucomicrobia.</title>
        <authorList>
            <person name="Feng X."/>
        </authorList>
    </citation>
    <scope>NUCLEOTIDE SEQUENCE</scope>
    <source>
        <strain evidence="9">_KCTC 22039</strain>
    </source>
</reference>
<accession>A0A8J7MIY8</accession>
<dbReference type="GO" id="GO:0015935">
    <property type="term" value="C:small ribosomal subunit"/>
    <property type="evidence" value="ECO:0007669"/>
    <property type="project" value="TreeGrafter"/>
</dbReference>
<dbReference type="GO" id="GO:0070181">
    <property type="term" value="F:small ribosomal subunit rRNA binding"/>
    <property type="evidence" value="ECO:0007669"/>
    <property type="project" value="TreeGrafter"/>
</dbReference>
<dbReference type="HAMAP" id="MF_00500">
    <property type="entry name" value="Ribosomal_bS20"/>
    <property type="match status" value="1"/>
</dbReference>
<protein>
    <recommendedName>
        <fullName evidence="7 8">Small ribosomal subunit protein bS20</fullName>
    </recommendedName>
</protein>
<keyword evidence="5 8" id="KW-0689">Ribosomal protein</keyword>
<dbReference type="InterPro" id="IPR036510">
    <property type="entry name" value="Ribosomal_bS20_sf"/>
</dbReference>
<dbReference type="GO" id="GO:0006412">
    <property type="term" value="P:translation"/>
    <property type="evidence" value="ECO:0007669"/>
    <property type="project" value="UniProtKB-UniRule"/>
</dbReference>
<keyword evidence="4 8" id="KW-0694">RNA-binding</keyword>
<dbReference type="NCBIfam" id="TIGR00029">
    <property type="entry name" value="S20"/>
    <property type="match status" value="1"/>
</dbReference>
<dbReference type="Proteomes" id="UP000624703">
    <property type="component" value="Unassembled WGS sequence"/>
</dbReference>
<evidence type="ECO:0000256" key="5">
    <source>
        <dbReference type="ARBA" id="ARBA00022980"/>
    </source>
</evidence>
<dbReference type="GO" id="GO:0003735">
    <property type="term" value="F:structural constituent of ribosome"/>
    <property type="evidence" value="ECO:0007669"/>
    <property type="project" value="InterPro"/>
</dbReference>
<dbReference type="Pfam" id="PF01649">
    <property type="entry name" value="Ribosomal_S20p"/>
    <property type="match status" value="1"/>
</dbReference>
<dbReference type="PANTHER" id="PTHR33398">
    <property type="entry name" value="30S RIBOSOMAL PROTEIN S20"/>
    <property type="match status" value="1"/>
</dbReference>
<evidence type="ECO:0000256" key="1">
    <source>
        <dbReference type="ARBA" id="ARBA00003134"/>
    </source>
</evidence>
<dbReference type="PANTHER" id="PTHR33398:SF1">
    <property type="entry name" value="SMALL RIBOSOMAL SUBUNIT PROTEIN BS20C"/>
    <property type="match status" value="1"/>
</dbReference>
<dbReference type="Gene3D" id="1.20.58.110">
    <property type="entry name" value="Ribosomal protein S20"/>
    <property type="match status" value="1"/>
</dbReference>
<evidence type="ECO:0000256" key="8">
    <source>
        <dbReference type="HAMAP-Rule" id="MF_00500"/>
    </source>
</evidence>
<dbReference type="RefSeq" id="WP_200311861.1">
    <property type="nucleotide sequence ID" value="NZ_JAENIM010000041.1"/>
</dbReference>
<keyword evidence="10" id="KW-1185">Reference proteome</keyword>